<comment type="pathway">
    <text evidence="4">Amino-acid biosynthesis; L-leucine biosynthesis; L-leucine from 3-methyl-2-oxobutanoate: step 4/4.</text>
</comment>
<evidence type="ECO:0000313" key="18">
    <source>
        <dbReference type="Proteomes" id="UP000006078"/>
    </source>
</evidence>
<comment type="pathway">
    <text evidence="2">Amino-acid biosynthesis; L-isoleucine biosynthesis; L-isoleucine from 2-oxobutanoate: step 4/4.</text>
</comment>
<dbReference type="GO" id="GO:0009097">
    <property type="term" value="P:isoleucine biosynthetic process"/>
    <property type="evidence" value="ECO:0007669"/>
    <property type="project" value="UniProtKB-UniPathway"/>
</dbReference>
<dbReference type="EMBL" id="AHAE01000017">
    <property type="protein sequence ID" value="EJZ82797.1"/>
    <property type="molecule type" value="Genomic_DNA"/>
</dbReference>
<dbReference type="Gene3D" id="3.20.10.10">
    <property type="entry name" value="D-amino Acid Aminotransferase, subunit A, domain 2"/>
    <property type="match status" value="1"/>
</dbReference>
<dbReference type="eggNOG" id="COG0115">
    <property type="taxonomic scope" value="Bacteria"/>
</dbReference>
<evidence type="ECO:0000256" key="13">
    <source>
        <dbReference type="ARBA" id="ARBA00048798"/>
    </source>
</evidence>
<evidence type="ECO:0000256" key="15">
    <source>
        <dbReference type="PIRSR" id="PIRSR006468-1"/>
    </source>
</evidence>
<accession>I7IWI8</accession>
<keyword evidence="8" id="KW-0028">Amino-acid biosynthesis</keyword>
<dbReference type="Pfam" id="PF01063">
    <property type="entry name" value="Aminotran_4"/>
    <property type="match status" value="1"/>
</dbReference>
<keyword evidence="10" id="KW-0663">Pyridoxal phosphate</keyword>
<evidence type="ECO:0000256" key="6">
    <source>
        <dbReference type="ARBA" id="ARBA00013053"/>
    </source>
</evidence>
<evidence type="ECO:0000256" key="9">
    <source>
        <dbReference type="ARBA" id="ARBA00022679"/>
    </source>
</evidence>
<comment type="pathway">
    <text evidence="3">Amino-acid biosynthesis; L-valine biosynthesis; L-valine from pyruvate: step 4/4.</text>
</comment>
<dbReference type="GO" id="GO:0009099">
    <property type="term" value="P:L-valine biosynthetic process"/>
    <property type="evidence" value="ECO:0007669"/>
    <property type="project" value="UniProtKB-UniPathway"/>
</dbReference>
<comment type="catalytic activity">
    <reaction evidence="14">
        <text>L-leucine + 2-oxoglutarate = 4-methyl-2-oxopentanoate + L-glutamate</text>
        <dbReference type="Rhea" id="RHEA:18321"/>
        <dbReference type="ChEBI" id="CHEBI:16810"/>
        <dbReference type="ChEBI" id="CHEBI:17865"/>
        <dbReference type="ChEBI" id="CHEBI:29985"/>
        <dbReference type="ChEBI" id="CHEBI:57427"/>
        <dbReference type="EC" id="2.6.1.42"/>
    </reaction>
</comment>
<evidence type="ECO:0000256" key="1">
    <source>
        <dbReference type="ARBA" id="ARBA00001933"/>
    </source>
</evidence>
<evidence type="ECO:0000256" key="11">
    <source>
        <dbReference type="ARBA" id="ARBA00023304"/>
    </source>
</evidence>
<dbReference type="Proteomes" id="UP000006078">
    <property type="component" value="Unassembled WGS sequence"/>
</dbReference>
<evidence type="ECO:0000313" key="16">
    <source>
        <dbReference type="EMBL" id="CCI82983.1"/>
    </source>
</evidence>
<name>I7IWI8_9CORY</name>
<evidence type="ECO:0000313" key="17">
    <source>
        <dbReference type="EMBL" id="EJZ82797.1"/>
    </source>
</evidence>
<dbReference type="EC" id="2.6.1.42" evidence="6"/>
<evidence type="ECO:0000256" key="14">
    <source>
        <dbReference type="ARBA" id="ARBA00049229"/>
    </source>
</evidence>
<dbReference type="InterPro" id="IPR001544">
    <property type="entry name" value="Aminotrans_IV"/>
</dbReference>
<dbReference type="NCBIfam" id="TIGR01123">
    <property type="entry name" value="ilvE_II"/>
    <property type="match status" value="1"/>
</dbReference>
<reference evidence="16 19" key="1">
    <citation type="journal article" date="2012" name="J. Bacteriol.">
        <title>Draft Genome Sequence of Turicella otitidis ATCC 51513, Isolated from Middle Ear Fluid from a Child with Otitis Media.</title>
        <authorList>
            <person name="Brinkrolf K."/>
            <person name="Schneider J."/>
            <person name="Knecht M."/>
            <person name="Ruckert C."/>
            <person name="Tauch A."/>
        </authorList>
    </citation>
    <scope>NUCLEOTIDE SEQUENCE [LARGE SCALE GENOMIC DNA]</scope>
    <source>
        <strain evidence="16 19">ATCC 51513</strain>
    </source>
</reference>
<feature type="modified residue" description="N6-(pyridoxal phosphate)lysine" evidence="15">
    <location>
        <position position="202"/>
    </location>
</feature>
<dbReference type="SUPFAM" id="SSF56752">
    <property type="entry name" value="D-aminoacid aminotransferase-like PLP-dependent enzymes"/>
    <property type="match status" value="1"/>
</dbReference>
<evidence type="ECO:0000313" key="19">
    <source>
        <dbReference type="Proteomes" id="UP000011016"/>
    </source>
</evidence>
<dbReference type="PATRIC" id="fig|883169.3.peg.273"/>
<dbReference type="UniPathway" id="UPA00049">
    <property type="reaction ID" value="UER00062"/>
</dbReference>
<dbReference type="AlphaFoldDB" id="I7IWI8"/>
<dbReference type="InterPro" id="IPR036038">
    <property type="entry name" value="Aminotransferase-like"/>
</dbReference>
<dbReference type="RefSeq" id="WP_004600179.1">
    <property type="nucleotide sequence ID" value="NZ_HF541865.1"/>
</dbReference>
<dbReference type="CDD" id="cd01557">
    <property type="entry name" value="BCAT_beta_family"/>
    <property type="match status" value="1"/>
</dbReference>
<dbReference type="Proteomes" id="UP000011016">
    <property type="component" value="Unassembled WGS sequence"/>
</dbReference>
<comment type="caution">
    <text evidence="16">The sequence shown here is derived from an EMBL/GenBank/DDBJ whole genome shotgun (WGS) entry which is preliminary data.</text>
</comment>
<keyword evidence="9 16" id="KW-0808">Transferase</keyword>
<keyword evidence="11" id="KW-0100">Branched-chain amino acid biosynthesis</keyword>
<evidence type="ECO:0000256" key="7">
    <source>
        <dbReference type="ARBA" id="ARBA00022576"/>
    </source>
</evidence>
<dbReference type="InterPro" id="IPR033939">
    <property type="entry name" value="BCAT_family"/>
</dbReference>
<evidence type="ECO:0000256" key="10">
    <source>
        <dbReference type="ARBA" id="ARBA00022898"/>
    </source>
</evidence>
<reference evidence="17 18" key="2">
    <citation type="submission" date="2012-08" db="EMBL/GenBank/DDBJ databases">
        <title>The Genome Sequence of Turicella otitidis ATCC 51513.</title>
        <authorList>
            <consortium name="The Broad Institute Genome Sequencing Platform"/>
            <person name="Earl A."/>
            <person name="Ward D."/>
            <person name="Feldgarden M."/>
            <person name="Gevers D."/>
            <person name="Huys G."/>
            <person name="Walker B."/>
            <person name="Young S.K."/>
            <person name="Zeng Q."/>
            <person name="Gargeya S."/>
            <person name="Fitzgerald M."/>
            <person name="Haas B."/>
            <person name="Abouelleil A."/>
            <person name="Alvarado L."/>
            <person name="Arachchi H.M."/>
            <person name="Berlin A.M."/>
            <person name="Chapman S.B."/>
            <person name="Goldberg J."/>
            <person name="Griggs A."/>
            <person name="Gujja S."/>
            <person name="Hansen M."/>
            <person name="Howarth C."/>
            <person name="Imamovic A."/>
            <person name="Larimer J."/>
            <person name="McCowen C."/>
            <person name="Montmayeur A."/>
            <person name="Murphy C."/>
            <person name="Neiman D."/>
            <person name="Pearson M."/>
            <person name="Priest M."/>
            <person name="Roberts A."/>
            <person name="Saif S."/>
            <person name="Shea T."/>
            <person name="Sisk P."/>
            <person name="Sykes S."/>
            <person name="Wortman J."/>
            <person name="Nusbaum C."/>
            <person name="Birren B."/>
        </authorList>
    </citation>
    <scope>NUCLEOTIDE SEQUENCE [LARGE SCALE GENOMIC DNA]</scope>
    <source>
        <strain evidence="17 18">ATCC 51513</strain>
    </source>
</reference>
<dbReference type="PIRSF" id="PIRSF006468">
    <property type="entry name" value="BCAT1"/>
    <property type="match status" value="1"/>
</dbReference>
<dbReference type="STRING" id="29321.AAV33_00630"/>
<sequence length="372" mass="40602">MSTLDFTITRTDNPTPDERREEILKDPAFGKIFSDHMAIVDWTADEGWHDARIVPFGPFELSPATCVLHYGQSIFEGLKAFRHEDGSVSAFRPESNARRLNNSARRLAMPELPEELFLKAVSTLVDVDRDWVPAAGGEASLYIRPLMFGMQETLGVGAADRYRFVVMTSPSGAYFTGGVSPVSVWLSEDFVRAAPGGTGEAKCAGNYASSLLAQQQAAEKGCDQVVWLDAIERRYVEEMGGMNLMFVYGSEDSDEGVTLVTPELSGSLLPGITRDSLLTVAKELGYRTEERKISVDEWRDDVASGRMTEALACGTAAVLTPVGTVKSEGGEFTINGNEPGEVTMKLRERLTGIQQGRVEDAHGWNTTLSAAR</sequence>
<dbReference type="Gene3D" id="3.30.470.10">
    <property type="match status" value="1"/>
</dbReference>
<keyword evidence="18" id="KW-1185">Reference proteome</keyword>
<keyword evidence="7 16" id="KW-0032">Aminotransferase</keyword>
<evidence type="ECO:0000256" key="12">
    <source>
        <dbReference type="ARBA" id="ARBA00048212"/>
    </source>
</evidence>
<comment type="catalytic activity">
    <reaction evidence="13">
        <text>L-isoleucine + 2-oxoglutarate = (S)-3-methyl-2-oxopentanoate + L-glutamate</text>
        <dbReference type="Rhea" id="RHEA:24801"/>
        <dbReference type="ChEBI" id="CHEBI:16810"/>
        <dbReference type="ChEBI" id="CHEBI:29985"/>
        <dbReference type="ChEBI" id="CHEBI:35146"/>
        <dbReference type="ChEBI" id="CHEBI:58045"/>
        <dbReference type="EC" id="2.6.1.42"/>
    </reaction>
</comment>
<dbReference type="InterPro" id="IPR043131">
    <property type="entry name" value="BCAT-like_N"/>
</dbReference>
<comment type="cofactor">
    <cofactor evidence="1">
        <name>pyridoxal 5'-phosphate</name>
        <dbReference type="ChEBI" id="CHEBI:597326"/>
    </cofactor>
</comment>
<dbReference type="UniPathway" id="UPA00047">
    <property type="reaction ID" value="UER00058"/>
</dbReference>
<dbReference type="OrthoDB" id="9804984at2"/>
<dbReference type="EMBL" id="CAJZ01000032">
    <property type="protein sequence ID" value="CCI82983.1"/>
    <property type="molecule type" value="Genomic_DNA"/>
</dbReference>
<evidence type="ECO:0000256" key="3">
    <source>
        <dbReference type="ARBA" id="ARBA00004931"/>
    </source>
</evidence>
<dbReference type="PANTHER" id="PTHR11825:SF44">
    <property type="entry name" value="BRANCHED-CHAIN-AMINO-ACID AMINOTRANSFERASE"/>
    <property type="match status" value="1"/>
</dbReference>
<dbReference type="UniPathway" id="UPA00048">
    <property type="reaction ID" value="UER00073"/>
</dbReference>
<dbReference type="GO" id="GO:0004084">
    <property type="term" value="F:branched-chain-amino-acid transaminase activity"/>
    <property type="evidence" value="ECO:0007669"/>
    <property type="project" value="UniProtKB-EC"/>
</dbReference>
<dbReference type="NCBIfam" id="NF009897">
    <property type="entry name" value="PRK13357.1"/>
    <property type="match status" value="1"/>
</dbReference>
<dbReference type="InterPro" id="IPR005786">
    <property type="entry name" value="B_amino_transII"/>
</dbReference>
<evidence type="ECO:0000256" key="5">
    <source>
        <dbReference type="ARBA" id="ARBA00009320"/>
    </source>
</evidence>
<dbReference type="InterPro" id="IPR043132">
    <property type="entry name" value="BCAT-like_C"/>
</dbReference>
<dbReference type="GO" id="GO:0009098">
    <property type="term" value="P:L-leucine biosynthetic process"/>
    <property type="evidence" value="ECO:0007669"/>
    <property type="project" value="UniProtKB-UniPathway"/>
</dbReference>
<gene>
    <name evidence="16" type="primary">ilvE</name>
    <name evidence="16" type="ORF">BN46_0235</name>
    <name evidence="17" type="ORF">HMPREF9719_00289</name>
</gene>
<comment type="similarity">
    <text evidence="5">Belongs to the class-IV pyridoxal-phosphate-dependent aminotransferase family.</text>
</comment>
<evidence type="ECO:0000256" key="8">
    <source>
        <dbReference type="ARBA" id="ARBA00022605"/>
    </source>
</evidence>
<dbReference type="HOGENOM" id="CLU_031922_0_2_11"/>
<dbReference type="PANTHER" id="PTHR11825">
    <property type="entry name" value="SUBGROUP IIII AMINOTRANSFERASE"/>
    <property type="match status" value="1"/>
</dbReference>
<proteinExistence type="inferred from homology"/>
<evidence type="ECO:0000256" key="2">
    <source>
        <dbReference type="ARBA" id="ARBA00004824"/>
    </source>
</evidence>
<evidence type="ECO:0000256" key="4">
    <source>
        <dbReference type="ARBA" id="ARBA00005072"/>
    </source>
</evidence>
<organism evidence="16 19">
    <name type="scientific">Corynebacterium otitidis ATCC 51513</name>
    <dbReference type="NCBI Taxonomy" id="883169"/>
    <lineage>
        <taxon>Bacteria</taxon>
        <taxon>Bacillati</taxon>
        <taxon>Actinomycetota</taxon>
        <taxon>Actinomycetes</taxon>
        <taxon>Mycobacteriales</taxon>
        <taxon>Corynebacteriaceae</taxon>
        <taxon>Corynebacterium</taxon>
    </lineage>
</organism>
<protein>
    <recommendedName>
        <fullName evidence="6">branched-chain-amino-acid transaminase</fullName>
        <ecNumber evidence="6">2.6.1.42</ecNumber>
    </recommendedName>
</protein>
<comment type="catalytic activity">
    <reaction evidence="12">
        <text>L-valine + 2-oxoglutarate = 3-methyl-2-oxobutanoate + L-glutamate</text>
        <dbReference type="Rhea" id="RHEA:24813"/>
        <dbReference type="ChEBI" id="CHEBI:11851"/>
        <dbReference type="ChEBI" id="CHEBI:16810"/>
        <dbReference type="ChEBI" id="CHEBI:29985"/>
        <dbReference type="ChEBI" id="CHEBI:57762"/>
        <dbReference type="EC" id="2.6.1.42"/>
    </reaction>
</comment>